<evidence type="ECO:0000256" key="8">
    <source>
        <dbReference type="PIRSR" id="PIRSR618044-2"/>
    </source>
</evidence>
<dbReference type="EMBL" id="BMFK01000001">
    <property type="protein sequence ID" value="GGE55161.1"/>
    <property type="molecule type" value="Genomic_DNA"/>
</dbReference>
<feature type="binding site" evidence="8">
    <location>
        <position position="227"/>
    </location>
    <ligand>
        <name>substrate</name>
    </ligand>
</feature>
<dbReference type="Pfam" id="PF00768">
    <property type="entry name" value="Peptidase_S11"/>
    <property type="match status" value="1"/>
</dbReference>
<keyword evidence="6" id="KW-0961">Cell wall biogenesis/degradation</keyword>
<dbReference type="AlphaFoldDB" id="A0A917EM60"/>
<evidence type="ECO:0000256" key="1">
    <source>
        <dbReference type="ARBA" id="ARBA00007164"/>
    </source>
</evidence>
<evidence type="ECO:0000259" key="10">
    <source>
        <dbReference type="Pfam" id="PF00768"/>
    </source>
</evidence>
<reference evidence="11" key="2">
    <citation type="submission" date="2020-09" db="EMBL/GenBank/DDBJ databases">
        <authorList>
            <person name="Sun Q."/>
            <person name="Zhou Y."/>
        </authorList>
    </citation>
    <scope>NUCLEOTIDE SEQUENCE</scope>
    <source>
        <strain evidence="11">CGMCC 1.12698</strain>
    </source>
</reference>
<feature type="active site" evidence="7">
    <location>
        <position position="117"/>
    </location>
</feature>
<proteinExistence type="inferred from homology"/>
<name>A0A917EM60_9BACI</name>
<dbReference type="GO" id="GO:0009252">
    <property type="term" value="P:peptidoglycan biosynthetic process"/>
    <property type="evidence" value="ECO:0007669"/>
    <property type="project" value="UniProtKB-KW"/>
</dbReference>
<dbReference type="Gene3D" id="2.30.140.30">
    <property type="match status" value="1"/>
</dbReference>
<dbReference type="Gene3D" id="3.40.710.10">
    <property type="entry name" value="DD-peptidase/beta-lactamase superfamily"/>
    <property type="match status" value="1"/>
</dbReference>
<dbReference type="InterPro" id="IPR018044">
    <property type="entry name" value="Peptidase_S11"/>
</dbReference>
<protein>
    <submittedName>
        <fullName evidence="11">D-alanyl-D-alanine carboxypeptidase</fullName>
    </submittedName>
</protein>
<dbReference type="GO" id="GO:0006508">
    <property type="term" value="P:proteolysis"/>
    <property type="evidence" value="ECO:0007669"/>
    <property type="project" value="InterPro"/>
</dbReference>
<evidence type="ECO:0000313" key="11">
    <source>
        <dbReference type="EMBL" id="GGE55161.1"/>
    </source>
</evidence>
<dbReference type="Proteomes" id="UP000605259">
    <property type="component" value="Unassembled WGS sequence"/>
</dbReference>
<dbReference type="GO" id="GO:0009002">
    <property type="term" value="F:serine-type D-Ala-D-Ala carboxypeptidase activity"/>
    <property type="evidence" value="ECO:0007669"/>
    <property type="project" value="InterPro"/>
</dbReference>
<dbReference type="GO" id="GO:0071555">
    <property type="term" value="P:cell wall organization"/>
    <property type="evidence" value="ECO:0007669"/>
    <property type="project" value="UniProtKB-KW"/>
</dbReference>
<feature type="active site" description="Proton acceptor" evidence="7">
    <location>
        <position position="65"/>
    </location>
</feature>
<evidence type="ECO:0000256" key="3">
    <source>
        <dbReference type="ARBA" id="ARBA00022801"/>
    </source>
</evidence>
<dbReference type="InterPro" id="IPR001967">
    <property type="entry name" value="Peptidase_S11_N"/>
</dbReference>
<evidence type="ECO:0000313" key="12">
    <source>
        <dbReference type="Proteomes" id="UP000605259"/>
    </source>
</evidence>
<dbReference type="PRINTS" id="PR00725">
    <property type="entry name" value="DADACBPTASE1"/>
</dbReference>
<accession>A0A917EM60</accession>
<evidence type="ECO:0000256" key="2">
    <source>
        <dbReference type="ARBA" id="ARBA00022729"/>
    </source>
</evidence>
<reference evidence="11" key="1">
    <citation type="journal article" date="2014" name="Int. J. Syst. Evol. Microbiol.">
        <title>Complete genome sequence of Corynebacterium casei LMG S-19264T (=DSM 44701T), isolated from a smear-ripened cheese.</title>
        <authorList>
            <consortium name="US DOE Joint Genome Institute (JGI-PGF)"/>
            <person name="Walter F."/>
            <person name="Albersmeier A."/>
            <person name="Kalinowski J."/>
            <person name="Ruckert C."/>
        </authorList>
    </citation>
    <scope>NUCLEOTIDE SEQUENCE</scope>
    <source>
        <strain evidence="11">CGMCC 1.12698</strain>
    </source>
</reference>
<dbReference type="PANTHER" id="PTHR21581:SF33">
    <property type="entry name" value="D-ALANYL-D-ALANINE CARBOXYPEPTIDASE DACB"/>
    <property type="match status" value="1"/>
</dbReference>
<evidence type="ECO:0000256" key="7">
    <source>
        <dbReference type="PIRSR" id="PIRSR618044-1"/>
    </source>
</evidence>
<dbReference type="InterPro" id="IPR012338">
    <property type="entry name" value="Beta-lactam/transpept-like"/>
</dbReference>
<comment type="caution">
    <text evidence="11">The sequence shown here is derived from an EMBL/GenBank/DDBJ whole genome shotgun (WGS) entry which is preliminary data.</text>
</comment>
<evidence type="ECO:0000256" key="9">
    <source>
        <dbReference type="RuleBase" id="RU004016"/>
    </source>
</evidence>
<comment type="similarity">
    <text evidence="1 9">Belongs to the peptidase S11 family.</text>
</comment>
<feature type="active site" description="Acyl-ester intermediate" evidence="7">
    <location>
        <position position="62"/>
    </location>
</feature>
<dbReference type="GO" id="GO:0008360">
    <property type="term" value="P:regulation of cell shape"/>
    <property type="evidence" value="ECO:0007669"/>
    <property type="project" value="UniProtKB-KW"/>
</dbReference>
<keyword evidence="11" id="KW-0121">Carboxypeptidase</keyword>
<dbReference type="SUPFAM" id="SSF56601">
    <property type="entry name" value="beta-lactamase/transpeptidase-like"/>
    <property type="match status" value="1"/>
</dbReference>
<evidence type="ECO:0000256" key="5">
    <source>
        <dbReference type="ARBA" id="ARBA00022984"/>
    </source>
</evidence>
<evidence type="ECO:0000256" key="6">
    <source>
        <dbReference type="ARBA" id="ARBA00023316"/>
    </source>
</evidence>
<organism evidence="11 12">
    <name type="scientific">Priestia taiwanensis</name>
    <dbReference type="NCBI Taxonomy" id="1347902"/>
    <lineage>
        <taxon>Bacteria</taxon>
        <taxon>Bacillati</taxon>
        <taxon>Bacillota</taxon>
        <taxon>Bacilli</taxon>
        <taxon>Bacillales</taxon>
        <taxon>Bacillaceae</taxon>
        <taxon>Priestia</taxon>
    </lineage>
</organism>
<sequence>MRIRKIVLLIMIAVLCVSSYGASYTYAEINTDVSAYSAVLMEQDSGRVLYGKKLHEKRRIASITKIMTAVLAVESGKLDEMVTISDTAVRTEGSSIYLAPGQKIKLRDLVYGLMLRSGNDAAQAIAETVGGSIEGFVYMMNEKAAEIGMLNTQFINPHGLDGKGFEHYSTAYDMAILARYAMQHEDYREIAGTKFHKAPNTEQSWDYAWKNKNKLLTGLYEFSTGGKTGFTKQAGRTLVSTASKEKENLICVTITAGDDWNDHISLFNKGFDQYDLVKLIKKGPVGEVPKELKGHVYTKDAYKYPLTTEEQGEVDIRYEIEEGKEFKNGDKVGLASIYIGEKKVGEKALFYSSSKLKLQASYWLDGIKEVFSMMVGEEVDG</sequence>
<gene>
    <name evidence="11" type="ORF">GCM10007140_01820</name>
</gene>
<keyword evidence="3" id="KW-0378">Hydrolase</keyword>
<keyword evidence="2" id="KW-0732">Signal</keyword>
<keyword evidence="12" id="KW-1185">Reference proteome</keyword>
<keyword evidence="11" id="KW-0645">Protease</keyword>
<feature type="domain" description="Peptidase S11 D-alanyl-D-alanine carboxypeptidase A N-terminal" evidence="10">
    <location>
        <begin position="30"/>
        <end position="256"/>
    </location>
</feature>
<evidence type="ECO:0000256" key="4">
    <source>
        <dbReference type="ARBA" id="ARBA00022960"/>
    </source>
</evidence>
<dbReference type="PANTHER" id="PTHR21581">
    <property type="entry name" value="D-ALANYL-D-ALANINE CARBOXYPEPTIDASE"/>
    <property type="match status" value="1"/>
</dbReference>
<keyword evidence="5" id="KW-0573">Peptidoglycan synthesis</keyword>
<keyword evidence="4" id="KW-0133">Cell shape</keyword>